<gene>
    <name evidence="3" type="ORF">GRF29_19g2562162</name>
</gene>
<keyword evidence="2" id="KW-1133">Transmembrane helix</keyword>
<organism evidence="3 4">
    <name type="scientific">Pseudopithomyces chartarum</name>
    <dbReference type="NCBI Taxonomy" id="1892770"/>
    <lineage>
        <taxon>Eukaryota</taxon>
        <taxon>Fungi</taxon>
        <taxon>Dikarya</taxon>
        <taxon>Ascomycota</taxon>
        <taxon>Pezizomycotina</taxon>
        <taxon>Dothideomycetes</taxon>
        <taxon>Pleosporomycetidae</taxon>
        <taxon>Pleosporales</taxon>
        <taxon>Massarineae</taxon>
        <taxon>Didymosphaeriaceae</taxon>
        <taxon>Pseudopithomyces</taxon>
    </lineage>
</organism>
<keyword evidence="2" id="KW-0472">Membrane</keyword>
<accession>A0AAN6RKN6</accession>
<feature type="compositionally biased region" description="Polar residues" evidence="1">
    <location>
        <begin position="240"/>
        <end position="253"/>
    </location>
</feature>
<dbReference type="EMBL" id="WVTA01000003">
    <property type="protein sequence ID" value="KAK3215212.1"/>
    <property type="molecule type" value="Genomic_DNA"/>
</dbReference>
<reference evidence="3 4" key="1">
    <citation type="submission" date="2021-02" db="EMBL/GenBank/DDBJ databases">
        <title>Genome assembly of Pseudopithomyces chartarum.</title>
        <authorList>
            <person name="Jauregui R."/>
            <person name="Singh J."/>
            <person name="Voisey C."/>
        </authorList>
    </citation>
    <scope>NUCLEOTIDE SEQUENCE [LARGE SCALE GENOMIC DNA]</scope>
    <source>
        <strain evidence="3 4">AGR01</strain>
    </source>
</reference>
<dbReference type="Proteomes" id="UP001280581">
    <property type="component" value="Unassembled WGS sequence"/>
</dbReference>
<evidence type="ECO:0000256" key="1">
    <source>
        <dbReference type="SAM" id="MobiDB-lite"/>
    </source>
</evidence>
<dbReference type="AlphaFoldDB" id="A0AAN6RKN6"/>
<name>A0AAN6RKN6_9PLEO</name>
<protein>
    <submittedName>
        <fullName evidence="3">Uncharacterized protein</fullName>
    </submittedName>
</protein>
<evidence type="ECO:0000313" key="4">
    <source>
        <dbReference type="Proteomes" id="UP001280581"/>
    </source>
</evidence>
<proteinExistence type="predicted"/>
<feature type="transmembrane region" description="Helical" evidence="2">
    <location>
        <begin position="381"/>
        <end position="405"/>
    </location>
</feature>
<evidence type="ECO:0000256" key="2">
    <source>
        <dbReference type="SAM" id="Phobius"/>
    </source>
</evidence>
<sequence length="406" mass="45270">MEATNTQWLRRRRQEFISPLETTSTLLDSLPQIEPPHRPDNAPVSPLYTTATLLDSLPRIEQIQRPVYSNRAPISPLYTTAELFNTLPQIEPPRRFNLNGAHISPLDTSFDMLEALPQIEPPRRLNPNGAQISPLYTTATLLDALPQIEPTRHRFNPNETPTSTLITNSTLYDALPQIESSLPVAVNPNGARISAYCMGLSGQRIKDVETMDALDLDEEEAWIDISPIISSIFSSSNPSRQLPHTQCPQSKVSTTNTNPPNTPQTVHLPTHEPSIMVPTSPLDTTATLLDSLPRVQPQISARRRPKNPNGATISAYCIDNSHRYYNNVDMSDAPDAAEVAATEEAMRVAKLMEARFMEEHRRKERMRMEIREEIMEEHRKLAVRVGIVGGVLALLGAGAVAAWMMI</sequence>
<comment type="caution">
    <text evidence="3">The sequence shown here is derived from an EMBL/GenBank/DDBJ whole genome shotgun (WGS) entry which is preliminary data.</text>
</comment>
<keyword evidence="2" id="KW-0812">Transmembrane</keyword>
<feature type="region of interest" description="Disordered" evidence="1">
    <location>
        <begin position="236"/>
        <end position="263"/>
    </location>
</feature>
<keyword evidence="4" id="KW-1185">Reference proteome</keyword>
<evidence type="ECO:0000313" key="3">
    <source>
        <dbReference type="EMBL" id="KAK3215212.1"/>
    </source>
</evidence>